<evidence type="ECO:0000313" key="2">
    <source>
        <dbReference type="EMBL" id="MFH4982961.1"/>
    </source>
</evidence>
<dbReference type="Proteomes" id="UP001608902">
    <property type="component" value="Unassembled WGS sequence"/>
</dbReference>
<comment type="caution">
    <text evidence="2">The sequence shown here is derived from an EMBL/GenBank/DDBJ whole genome shotgun (WGS) entry which is preliminary data.</text>
</comment>
<protein>
    <submittedName>
        <fullName evidence="2">Uncharacterized protein</fullName>
    </submittedName>
</protein>
<accession>A0ABD6EZJ4</accession>
<reference evidence="2 3" key="1">
    <citation type="submission" date="2024-08" db="EMBL/GenBank/DDBJ databases">
        <title>Gnathostoma spinigerum genome.</title>
        <authorList>
            <person name="Gonzalez-Bertolin B."/>
            <person name="Monzon S."/>
            <person name="Zaballos A."/>
            <person name="Jimenez P."/>
            <person name="Dekumyoy P."/>
            <person name="Varona S."/>
            <person name="Cuesta I."/>
            <person name="Sumanam S."/>
            <person name="Adisakwattana P."/>
            <person name="Gasser R.B."/>
            <person name="Hernandez-Gonzalez A."/>
            <person name="Young N.D."/>
            <person name="Perteguer M.J."/>
        </authorList>
    </citation>
    <scope>NUCLEOTIDE SEQUENCE [LARGE SCALE GENOMIC DNA]</scope>
    <source>
        <strain evidence="2">AL3</strain>
        <tissue evidence="2">Liver</tissue>
    </source>
</reference>
<organism evidence="2 3">
    <name type="scientific">Gnathostoma spinigerum</name>
    <dbReference type="NCBI Taxonomy" id="75299"/>
    <lineage>
        <taxon>Eukaryota</taxon>
        <taxon>Metazoa</taxon>
        <taxon>Ecdysozoa</taxon>
        <taxon>Nematoda</taxon>
        <taxon>Chromadorea</taxon>
        <taxon>Rhabditida</taxon>
        <taxon>Spirurina</taxon>
        <taxon>Gnathostomatomorpha</taxon>
        <taxon>Gnathostomatoidea</taxon>
        <taxon>Gnathostomatidae</taxon>
        <taxon>Gnathostoma</taxon>
    </lineage>
</organism>
<proteinExistence type="predicted"/>
<feature type="region of interest" description="Disordered" evidence="1">
    <location>
        <begin position="238"/>
        <end position="311"/>
    </location>
</feature>
<dbReference type="EMBL" id="JBGFUD010010611">
    <property type="protein sequence ID" value="MFH4982961.1"/>
    <property type="molecule type" value="Genomic_DNA"/>
</dbReference>
<evidence type="ECO:0000313" key="3">
    <source>
        <dbReference type="Proteomes" id="UP001608902"/>
    </source>
</evidence>
<feature type="compositionally biased region" description="Acidic residues" evidence="1">
    <location>
        <begin position="134"/>
        <end position="143"/>
    </location>
</feature>
<evidence type="ECO:0000256" key="1">
    <source>
        <dbReference type="SAM" id="MobiDB-lite"/>
    </source>
</evidence>
<name>A0ABD6EZJ4_9BILA</name>
<feature type="compositionally biased region" description="Acidic residues" evidence="1">
    <location>
        <begin position="238"/>
        <end position="248"/>
    </location>
</feature>
<dbReference type="AlphaFoldDB" id="A0ABD6EZJ4"/>
<feature type="compositionally biased region" description="Low complexity" evidence="1">
    <location>
        <begin position="152"/>
        <end position="176"/>
    </location>
</feature>
<feature type="compositionally biased region" description="Basic residues" evidence="1">
    <location>
        <begin position="253"/>
        <end position="264"/>
    </location>
</feature>
<gene>
    <name evidence="2" type="ORF">AB6A40_009670</name>
</gene>
<keyword evidence="3" id="KW-1185">Reference proteome</keyword>
<feature type="region of interest" description="Disordered" evidence="1">
    <location>
        <begin position="1"/>
        <end position="25"/>
    </location>
</feature>
<sequence length="311" mass="33612">MHLDELNEEGAALKSGNLDDDASISVNCPNLEGSSMAAKTKKSLLRQKLVELTHEKQRLEMLAKIAKPIPLPALTVTSSVGKAGESRTLSVKTLKKLGMVGRSKSGHRNVHEGETDSVTFATLNNRAEELPFTVEEEDTDTDGNEGVRTGLSSSSASESQPPHVSGHISSSESSATSTHSISAVATSTVTTSSFAYSHKSSTTIQGPVCMPSLAPLANSIRLGYSNELDTRSEVDCDVTTEESNEEPGEIERKRRRIRTRKDRHQLKTAEESEDYGVGSASRDEDYAMWLPPDNQKGDGKTSLNAKFAGRY</sequence>
<feature type="region of interest" description="Disordered" evidence="1">
    <location>
        <begin position="122"/>
        <end position="176"/>
    </location>
</feature>